<dbReference type="PANTHER" id="PTHR46401">
    <property type="entry name" value="GLYCOSYLTRANSFERASE WBBK-RELATED"/>
    <property type="match status" value="1"/>
</dbReference>
<dbReference type="InterPro" id="IPR015393">
    <property type="entry name" value="DUF1972"/>
</dbReference>
<dbReference type="PANTHER" id="PTHR46401:SF2">
    <property type="entry name" value="GLYCOSYLTRANSFERASE WBBK-RELATED"/>
    <property type="match status" value="1"/>
</dbReference>
<evidence type="ECO:0000313" key="6">
    <source>
        <dbReference type="Proteomes" id="UP000450161"/>
    </source>
</evidence>
<comment type="caution">
    <text evidence="5">The sequence shown here is derived from an EMBL/GenBank/DDBJ whole genome shotgun (WGS) entry which is preliminary data.</text>
</comment>
<feature type="domain" description="DUF1972" evidence="4">
    <location>
        <begin position="1"/>
        <end position="174"/>
    </location>
</feature>
<evidence type="ECO:0000256" key="2">
    <source>
        <dbReference type="SAM" id="Phobius"/>
    </source>
</evidence>
<dbReference type="EMBL" id="VUNF01000003">
    <property type="protein sequence ID" value="MST76694.1"/>
    <property type="molecule type" value="Genomic_DNA"/>
</dbReference>
<accession>A0A6I2TZM5</accession>
<evidence type="ECO:0000256" key="1">
    <source>
        <dbReference type="ARBA" id="ARBA00022679"/>
    </source>
</evidence>
<evidence type="ECO:0000313" key="5">
    <source>
        <dbReference type="EMBL" id="MST76694.1"/>
    </source>
</evidence>
<protein>
    <submittedName>
        <fullName evidence="5">Glycosyltransferase family 1 protein</fullName>
    </submittedName>
</protein>
<keyword evidence="2" id="KW-1133">Transmembrane helix</keyword>
<dbReference type="GO" id="GO:0009103">
    <property type="term" value="P:lipopolysaccharide biosynthetic process"/>
    <property type="evidence" value="ECO:0007669"/>
    <property type="project" value="TreeGrafter"/>
</dbReference>
<feature type="transmembrane region" description="Helical" evidence="2">
    <location>
        <begin position="76"/>
        <end position="103"/>
    </location>
</feature>
<dbReference type="InterPro" id="IPR001296">
    <property type="entry name" value="Glyco_trans_1"/>
</dbReference>
<evidence type="ECO:0000259" key="3">
    <source>
        <dbReference type="Pfam" id="PF00534"/>
    </source>
</evidence>
<dbReference type="Gene3D" id="3.40.50.2000">
    <property type="entry name" value="Glycogen Phosphorylase B"/>
    <property type="match status" value="2"/>
</dbReference>
<sequence length="356" mass="40857">MKRIAIVGTQGVPAQYGGFETLVENLIGVNRSYNIKYTVFCSAKDYDDRRKTFKGAKLRYIPLFHANGAQSIFYDILSLMCCIIGFDTVLVLGVSGGVFLPFFRLLFHKKLIVNIDGLEHTRAKWGGFVKWYLRLSEKLAVRCADIVIADNKVIQRYVEEKYGKSSELIAYGGDHVLRNVSEEKQSSILNEYMLDKKGYALSICRIEPENKCDITLQAFAESGMPLVFIGNWNHSSYGKNLRFKYGMIHNIRILDSIYDLDVLYTLRKNCRLYVHGHSAGGTNPSLVEAMFFGCPILAYGVEYNRETTFNMAHYYLDAEQLKELCMNVKQNDGDLTDLTYHHYPWKHIIKQYEALF</sequence>
<keyword evidence="1 5" id="KW-0808">Transferase</keyword>
<organism evidence="5 6">
    <name type="scientific">Segatella copri</name>
    <dbReference type="NCBI Taxonomy" id="165179"/>
    <lineage>
        <taxon>Bacteria</taxon>
        <taxon>Pseudomonadati</taxon>
        <taxon>Bacteroidota</taxon>
        <taxon>Bacteroidia</taxon>
        <taxon>Bacteroidales</taxon>
        <taxon>Prevotellaceae</taxon>
        <taxon>Segatella</taxon>
    </lineage>
</organism>
<dbReference type="AlphaFoldDB" id="A0A6I2TZM5"/>
<dbReference type="GO" id="GO:0016757">
    <property type="term" value="F:glycosyltransferase activity"/>
    <property type="evidence" value="ECO:0007669"/>
    <property type="project" value="InterPro"/>
</dbReference>
<keyword evidence="2" id="KW-0472">Membrane</keyword>
<feature type="domain" description="Glycosyl transferase family 1" evidence="3">
    <location>
        <begin position="195"/>
        <end position="307"/>
    </location>
</feature>
<reference evidence="5 6" key="1">
    <citation type="submission" date="2019-08" db="EMBL/GenBank/DDBJ databases">
        <title>In-depth cultivation of the pig gut microbiome towards novel bacterial diversity and tailored functional studies.</title>
        <authorList>
            <person name="Wylensek D."/>
            <person name="Hitch T.C.A."/>
            <person name="Clavel T."/>
        </authorList>
    </citation>
    <scope>NUCLEOTIDE SEQUENCE [LARGE SCALE GENOMIC DNA]</scope>
    <source>
        <strain evidence="5 6">LKV-178-WT-2C</strain>
    </source>
</reference>
<dbReference type="Pfam" id="PF00534">
    <property type="entry name" value="Glycos_transf_1"/>
    <property type="match status" value="1"/>
</dbReference>
<keyword evidence="2" id="KW-0812">Transmembrane</keyword>
<evidence type="ECO:0000259" key="4">
    <source>
        <dbReference type="Pfam" id="PF09314"/>
    </source>
</evidence>
<dbReference type="Pfam" id="PF09314">
    <property type="entry name" value="DUF1972"/>
    <property type="match status" value="1"/>
</dbReference>
<dbReference type="SUPFAM" id="SSF53756">
    <property type="entry name" value="UDP-Glycosyltransferase/glycogen phosphorylase"/>
    <property type="match status" value="1"/>
</dbReference>
<gene>
    <name evidence="5" type="ORF">FYJ72_03090</name>
</gene>
<dbReference type="RefSeq" id="WP_154480365.1">
    <property type="nucleotide sequence ID" value="NZ_VUNF01000003.1"/>
</dbReference>
<dbReference type="Proteomes" id="UP000450161">
    <property type="component" value="Unassembled WGS sequence"/>
</dbReference>
<name>A0A6I2TZM5_9BACT</name>
<proteinExistence type="predicted"/>